<feature type="transmembrane region" description="Helical" evidence="18">
    <location>
        <begin position="511"/>
        <end position="530"/>
    </location>
</feature>
<evidence type="ECO:0000256" key="13">
    <source>
        <dbReference type="ARBA" id="ARBA00023136"/>
    </source>
</evidence>
<feature type="region of interest" description="Disordered" evidence="17">
    <location>
        <begin position="544"/>
        <end position="570"/>
    </location>
</feature>
<comment type="pathway">
    <text evidence="4">Protein modification; protein glycosylation.</text>
</comment>
<dbReference type="InterPro" id="IPR041154">
    <property type="entry name" value="AglB_P1"/>
</dbReference>
<feature type="transmembrane region" description="Helical" evidence="18">
    <location>
        <begin position="229"/>
        <end position="247"/>
    </location>
</feature>
<dbReference type="GO" id="GO:0016757">
    <property type="term" value="F:glycosyltransferase activity"/>
    <property type="evidence" value="ECO:0007669"/>
    <property type="project" value="UniProtKB-KW"/>
</dbReference>
<keyword evidence="14" id="KW-0464">Manganese</keyword>
<keyword evidence="22" id="KW-1185">Reference proteome</keyword>
<feature type="transmembrane region" description="Helical" evidence="18">
    <location>
        <begin position="313"/>
        <end position="328"/>
    </location>
</feature>
<dbReference type="Pfam" id="PF02516">
    <property type="entry name" value="STT3"/>
    <property type="match status" value="1"/>
</dbReference>
<comment type="similarity">
    <text evidence="5">Belongs to the STT3 family.</text>
</comment>
<feature type="transmembrane region" description="Helical" evidence="18">
    <location>
        <begin position="454"/>
        <end position="474"/>
    </location>
</feature>
<evidence type="ECO:0000259" key="20">
    <source>
        <dbReference type="Pfam" id="PF18079"/>
    </source>
</evidence>
<evidence type="ECO:0000256" key="9">
    <source>
        <dbReference type="ARBA" id="ARBA00022692"/>
    </source>
</evidence>
<evidence type="ECO:0000256" key="7">
    <source>
        <dbReference type="ARBA" id="ARBA00022676"/>
    </source>
</evidence>
<feature type="domain" description="Oligosaccharyl transferase STT3 N-terminal" evidence="19">
    <location>
        <begin position="132"/>
        <end position="363"/>
    </location>
</feature>
<evidence type="ECO:0000256" key="8">
    <source>
        <dbReference type="ARBA" id="ARBA00022679"/>
    </source>
</evidence>
<dbReference type="PANTHER" id="PTHR13872:SF1">
    <property type="entry name" value="DOLICHYL-DIPHOSPHOOLIGOSACCHARIDE--PROTEIN GLYCOSYLTRANSFERASE SUBUNIT STT3B"/>
    <property type="match status" value="1"/>
</dbReference>
<feature type="domain" description="Archaeal glycosylation protein B peripheral" evidence="20">
    <location>
        <begin position="736"/>
        <end position="807"/>
    </location>
</feature>
<dbReference type="PANTHER" id="PTHR13872">
    <property type="entry name" value="DOLICHYL-DIPHOSPHOOLIGOSACCHARIDE--PROTEIN GLYCOSYLTRANSFERASE SUBUNIT"/>
    <property type="match status" value="1"/>
</dbReference>
<keyword evidence="13 18" id="KW-0472">Membrane</keyword>
<evidence type="ECO:0000256" key="4">
    <source>
        <dbReference type="ARBA" id="ARBA00004922"/>
    </source>
</evidence>
<dbReference type="GO" id="GO:0046872">
    <property type="term" value="F:metal ion binding"/>
    <property type="evidence" value="ECO:0007669"/>
    <property type="project" value="UniProtKB-KW"/>
</dbReference>
<keyword evidence="7" id="KW-0328">Glycosyltransferase</keyword>
<comment type="catalytic activity">
    <reaction evidence="16">
        <text>an archaeal dolichyl phosphooligosaccharide + [protein]-L-asparagine = an archaeal dolichyl phosphate + a glycoprotein with the oligosaccharide chain attached by N-beta-D-glycosyl linkage to a protein L-asparagine.</text>
        <dbReference type="EC" id="2.4.99.21"/>
    </reaction>
</comment>
<dbReference type="Pfam" id="PF18079">
    <property type="entry name" value="AglB_L1"/>
    <property type="match status" value="1"/>
</dbReference>
<feature type="transmembrane region" description="Helical" evidence="18">
    <location>
        <begin position="369"/>
        <end position="388"/>
    </location>
</feature>
<feature type="transmembrane region" description="Helical" evidence="18">
    <location>
        <begin position="259"/>
        <end position="277"/>
    </location>
</feature>
<keyword evidence="8" id="KW-0808">Transferase</keyword>
<feature type="transmembrane region" description="Helical" evidence="18">
    <location>
        <begin position="340"/>
        <end position="363"/>
    </location>
</feature>
<proteinExistence type="inferred from homology"/>
<comment type="subcellular location">
    <subcellularLocation>
        <location evidence="3">Cell membrane</location>
        <topology evidence="3">Multi-pass membrane protein</topology>
    </subcellularLocation>
</comment>
<dbReference type="InterPro" id="IPR003674">
    <property type="entry name" value="Oligo_trans_STT3"/>
</dbReference>
<protein>
    <recommendedName>
        <fullName evidence="6">dolichyl-phosphooligosaccharide-protein glycotransferase</fullName>
        <ecNumber evidence="6">2.4.99.21</ecNumber>
    </recommendedName>
    <alternativeName>
        <fullName evidence="15">Oligosaccharyl transferase</fullName>
    </alternativeName>
</protein>
<dbReference type="Gene3D" id="2.60.40.3390">
    <property type="match status" value="1"/>
</dbReference>
<dbReference type="EMBL" id="JBHSKX010000002">
    <property type="protein sequence ID" value="MFC5368566.1"/>
    <property type="molecule type" value="Genomic_DNA"/>
</dbReference>
<name>A0ABD5RFG7_9EURY</name>
<evidence type="ECO:0000256" key="18">
    <source>
        <dbReference type="SAM" id="Phobius"/>
    </source>
</evidence>
<keyword evidence="9 18" id="KW-0812">Transmembrane</keyword>
<organism evidence="21 22">
    <name type="scientific">Salinirubrum litoreum</name>
    <dbReference type="NCBI Taxonomy" id="1126234"/>
    <lineage>
        <taxon>Archaea</taxon>
        <taxon>Methanobacteriati</taxon>
        <taxon>Methanobacteriota</taxon>
        <taxon>Stenosarchaea group</taxon>
        <taxon>Halobacteria</taxon>
        <taxon>Halobacteriales</taxon>
        <taxon>Haloferacaceae</taxon>
        <taxon>Salinirubrum</taxon>
    </lineage>
</organism>
<accession>A0ABD5RFG7</accession>
<gene>
    <name evidence="21" type="ORF">ACFPJ5_16695</name>
</gene>
<evidence type="ECO:0000256" key="1">
    <source>
        <dbReference type="ARBA" id="ARBA00001936"/>
    </source>
</evidence>
<evidence type="ECO:0000256" key="3">
    <source>
        <dbReference type="ARBA" id="ARBA00004651"/>
    </source>
</evidence>
<evidence type="ECO:0000256" key="17">
    <source>
        <dbReference type="SAM" id="MobiDB-lite"/>
    </source>
</evidence>
<feature type="transmembrane region" description="Helical" evidence="18">
    <location>
        <begin position="289"/>
        <end position="307"/>
    </location>
</feature>
<dbReference type="InterPro" id="IPR048307">
    <property type="entry name" value="STT3_N"/>
</dbReference>
<evidence type="ECO:0000256" key="12">
    <source>
        <dbReference type="ARBA" id="ARBA00022989"/>
    </source>
</evidence>
<feature type="transmembrane region" description="Helical" evidence="18">
    <location>
        <begin position="196"/>
        <end position="217"/>
    </location>
</feature>
<dbReference type="AlphaFoldDB" id="A0ABD5RFG7"/>
<feature type="transmembrane region" description="Helical" evidence="18">
    <location>
        <begin position="400"/>
        <end position="422"/>
    </location>
</feature>
<feature type="transmembrane region" description="Helical" evidence="18">
    <location>
        <begin position="486"/>
        <end position="504"/>
    </location>
</feature>
<sequence>MDEQVWTATRRFLDDRPDLESALAAVVDSDAEGPWTFDDVPLDSGTFGEIVGTEFVTETDDGYRLVDREATDAALRRPDDPPGDAGGSLTLDALVPSVDSSRALLLASGLLFVLLVRVGLPYSSVFRETGVVLSGNDPYMYHHIVEYLLTEGPPAFDLGGLSQLDVDFLASEVRTHDTLFVVTLWWLTAALGGESAVGLVVAWYPVVVALLTAVIAYSATVRLTDDVRCGLAAVALLAVIPAHAYRTALGFGDHHAFDFLWLGVTLLALLAVVSARVDPGERLAGLSPTAWLAVVGGGLAVTAQTAAWRGGPLLTLPIAGYVIARTYLSVRDDTAPARDLAPLVGLLVVASVTTYALHAGFGWLESYRALAPTLLLLGTLGVIVLTTVVRRLELPAWSTLAGEAILAVLGFVALPALVPSIAGALDDFVAYLGTYGGSGIAETYSLFSGELGTVVGPIFLFGFALFLALPYLAWATKHAVDETDEAWLVFVAYTWWLLLLAVVQNRFSGELSLFVAVLAGVGFVHVAAWIEIARPVAPFETSAGTLASTDGGPGGTRRRDGVSSSEPPAVGVDLDRRNVLLSGVLFTLVGGLGAIQSGIKIGQTTLADGRYRMGVWLGEYADQRGLSYPESYVLSNWGRNRADNYLVSGYSESYGYALNNYEAFVTATDADGWYEQFAADDVGFVLTREGISLSEETLYRRLHEQFGSRTASAPALSHYRALYADGGYRAFEVVSGATITGSVEAGSEVVAETTVTLAPTDREVTYETATTADGGTFSLTVPYPGEYTVAGETVTVPESAVFDGETVELG</sequence>
<comment type="cofactor">
    <cofactor evidence="2">
        <name>Mg(2+)</name>
        <dbReference type="ChEBI" id="CHEBI:18420"/>
    </cofactor>
</comment>
<keyword evidence="10" id="KW-0479">Metal-binding</keyword>
<keyword evidence="12 18" id="KW-1133">Transmembrane helix</keyword>
<evidence type="ECO:0000256" key="5">
    <source>
        <dbReference type="ARBA" id="ARBA00010810"/>
    </source>
</evidence>
<comment type="caution">
    <text evidence="21">The sequence shown here is derived from an EMBL/GenBank/DDBJ whole genome shotgun (WGS) entry which is preliminary data.</text>
</comment>
<dbReference type="RefSeq" id="WP_227230838.1">
    <property type="nucleotide sequence ID" value="NZ_JAJCVJ010000002.1"/>
</dbReference>
<evidence type="ECO:0000256" key="16">
    <source>
        <dbReference type="ARBA" id="ARBA00034066"/>
    </source>
</evidence>
<dbReference type="GO" id="GO:0005886">
    <property type="term" value="C:plasma membrane"/>
    <property type="evidence" value="ECO:0007669"/>
    <property type="project" value="UniProtKB-SubCell"/>
</dbReference>
<keyword evidence="11" id="KW-0460">Magnesium</keyword>
<evidence type="ECO:0000256" key="14">
    <source>
        <dbReference type="ARBA" id="ARBA00023211"/>
    </source>
</evidence>
<feature type="transmembrane region" description="Helical" evidence="18">
    <location>
        <begin position="428"/>
        <end position="447"/>
    </location>
</feature>
<dbReference type="Proteomes" id="UP001596201">
    <property type="component" value="Unassembled WGS sequence"/>
</dbReference>
<evidence type="ECO:0000313" key="21">
    <source>
        <dbReference type="EMBL" id="MFC5368566.1"/>
    </source>
</evidence>
<evidence type="ECO:0000256" key="6">
    <source>
        <dbReference type="ARBA" id="ARBA00012602"/>
    </source>
</evidence>
<evidence type="ECO:0000256" key="11">
    <source>
        <dbReference type="ARBA" id="ARBA00022842"/>
    </source>
</evidence>
<evidence type="ECO:0000256" key="2">
    <source>
        <dbReference type="ARBA" id="ARBA00001946"/>
    </source>
</evidence>
<feature type="transmembrane region" description="Helical" evidence="18">
    <location>
        <begin position="103"/>
        <end position="120"/>
    </location>
</feature>
<dbReference type="EC" id="2.4.99.21" evidence="6"/>
<evidence type="ECO:0000256" key="10">
    <source>
        <dbReference type="ARBA" id="ARBA00022723"/>
    </source>
</evidence>
<evidence type="ECO:0000259" key="19">
    <source>
        <dbReference type="Pfam" id="PF02516"/>
    </source>
</evidence>
<reference evidence="21 22" key="1">
    <citation type="journal article" date="2019" name="Int. J. Syst. Evol. Microbiol.">
        <title>The Global Catalogue of Microorganisms (GCM) 10K type strain sequencing project: providing services to taxonomists for standard genome sequencing and annotation.</title>
        <authorList>
            <consortium name="The Broad Institute Genomics Platform"/>
            <consortium name="The Broad Institute Genome Sequencing Center for Infectious Disease"/>
            <person name="Wu L."/>
            <person name="Ma J."/>
        </authorList>
    </citation>
    <scope>NUCLEOTIDE SEQUENCE [LARGE SCALE GENOMIC DNA]</scope>
    <source>
        <strain evidence="21 22">CGMCC 1.12237</strain>
    </source>
</reference>
<comment type="cofactor">
    <cofactor evidence="1">
        <name>Mn(2+)</name>
        <dbReference type="ChEBI" id="CHEBI:29035"/>
    </cofactor>
</comment>
<evidence type="ECO:0000256" key="15">
    <source>
        <dbReference type="ARBA" id="ARBA00030679"/>
    </source>
</evidence>
<evidence type="ECO:0000313" key="22">
    <source>
        <dbReference type="Proteomes" id="UP001596201"/>
    </source>
</evidence>